<feature type="domain" description="SANT" evidence="11">
    <location>
        <begin position="417"/>
        <end position="468"/>
    </location>
</feature>
<dbReference type="Ensembl" id="ENSEBUT00000000443.1">
    <property type="protein sequence ID" value="ENSEBUP00000000154.1"/>
    <property type="gene ID" value="ENSEBUG00000000395.1"/>
</dbReference>
<dbReference type="Gene3D" id="4.10.1240.50">
    <property type="match status" value="1"/>
</dbReference>
<accession>A0A8C4N329</accession>
<dbReference type="GO" id="GO:0008270">
    <property type="term" value="F:zinc ion binding"/>
    <property type="evidence" value="ECO:0007669"/>
    <property type="project" value="UniProtKB-KW"/>
</dbReference>
<keyword evidence="3" id="KW-0863">Zinc-finger</keyword>
<keyword evidence="2" id="KW-0479">Metal-binding</keyword>
<dbReference type="InterPro" id="IPR009057">
    <property type="entry name" value="Homeodomain-like_sf"/>
</dbReference>
<evidence type="ECO:0000256" key="8">
    <source>
        <dbReference type="ARBA" id="ARBA00023242"/>
    </source>
</evidence>
<evidence type="ECO:0000259" key="10">
    <source>
        <dbReference type="PROSITE" id="PS51156"/>
    </source>
</evidence>
<dbReference type="PANTHER" id="PTHR16089">
    <property type="entry name" value="REST COREPRESSOR COREST PROTEIN-RELATED"/>
    <property type="match status" value="1"/>
</dbReference>
<proteinExistence type="predicted"/>
<organism evidence="12 13">
    <name type="scientific">Eptatretus burgeri</name>
    <name type="common">Inshore hagfish</name>
    <dbReference type="NCBI Taxonomy" id="7764"/>
    <lineage>
        <taxon>Eukaryota</taxon>
        <taxon>Metazoa</taxon>
        <taxon>Chordata</taxon>
        <taxon>Craniata</taxon>
        <taxon>Vertebrata</taxon>
        <taxon>Cyclostomata</taxon>
        <taxon>Myxini</taxon>
        <taxon>Myxiniformes</taxon>
        <taxon>Myxinidae</taxon>
        <taxon>Eptatretinae</taxon>
        <taxon>Eptatretus</taxon>
    </lineage>
</organism>
<dbReference type="Gene3D" id="1.10.10.60">
    <property type="entry name" value="Homeodomain-like"/>
    <property type="match status" value="1"/>
</dbReference>
<feature type="region of interest" description="Disordered" evidence="9">
    <location>
        <begin position="127"/>
        <end position="181"/>
    </location>
</feature>
<evidence type="ECO:0000256" key="1">
    <source>
        <dbReference type="ARBA" id="ARBA00004123"/>
    </source>
</evidence>
<dbReference type="GO" id="GO:0003677">
    <property type="term" value="F:DNA binding"/>
    <property type="evidence" value="ECO:0007669"/>
    <property type="project" value="UniProtKB-KW"/>
</dbReference>
<evidence type="ECO:0000256" key="7">
    <source>
        <dbReference type="ARBA" id="ARBA00023163"/>
    </source>
</evidence>
<feature type="compositionally biased region" description="Low complexity" evidence="9">
    <location>
        <begin position="127"/>
        <end position="137"/>
    </location>
</feature>
<dbReference type="InterPro" id="IPR001005">
    <property type="entry name" value="SANT/Myb"/>
</dbReference>
<dbReference type="FunFam" id="1.10.10.60:FF:000012">
    <property type="entry name" value="Metastasis-associated 1 family, member 3"/>
    <property type="match status" value="1"/>
</dbReference>
<dbReference type="PROSITE" id="PS51156">
    <property type="entry name" value="ELM2"/>
    <property type="match status" value="1"/>
</dbReference>
<dbReference type="Pfam" id="PF01448">
    <property type="entry name" value="ELM2"/>
    <property type="match status" value="1"/>
</dbReference>
<reference evidence="12" key="2">
    <citation type="submission" date="2025-09" db="UniProtKB">
        <authorList>
            <consortium name="Ensembl"/>
        </authorList>
    </citation>
    <scope>IDENTIFICATION</scope>
</reference>
<evidence type="ECO:0000256" key="5">
    <source>
        <dbReference type="ARBA" id="ARBA00023015"/>
    </source>
</evidence>
<dbReference type="GO" id="GO:0006357">
    <property type="term" value="P:regulation of transcription by RNA polymerase II"/>
    <property type="evidence" value="ECO:0007669"/>
    <property type="project" value="TreeGrafter"/>
</dbReference>
<keyword evidence="4" id="KW-0862">Zinc</keyword>
<sequence>MDSFSSSSRLCLLICSSSSSSSSSSHNSQFMVCNIHIYHPCKCLVVWSQKIKLQCWQMLLCKGWRPLHYLRFPSSHDALQHRVTPPILSTPTSSVSSGTGLEKQDQPLSPADKERFHHRDQAPLVLPVSVPVTPKSSEAGGALSQAEEQRGSSRTCDAQGRNSDDEMPVLDKATPTVPSSWNHIPRKSELLRKRSLPAKWPRRPDPLIIPPPLTIASSYPGATLYQSQLRSPRITSGETALLPLYTPPPMLSPVRQGSGLYFSGVLSSSHGHSSETLAPAIAPSLTPRIILSQPGSGECLKVPVDSEDAQVSISPHINIGVAFQADIPFLQRREDVALDKHLATLVWVPRSATEDKEVDVLLNLACSSAVHGGGMNIELALHVLHEENGDLKAALEFLLLQEANRPSSHPLADYHYSGSAYWSENDKKLFEQSLTSHGKDFFFLCKTMKTKTMAQCIEYYYTWKAMIRCSRHRTRQGIIGNDGMVRMVHICTFRRTRLLPIN</sequence>
<dbReference type="AlphaFoldDB" id="A0A8C4N329"/>
<keyword evidence="5" id="KW-0805">Transcription regulation</keyword>
<keyword evidence="7" id="KW-0804">Transcription</keyword>
<evidence type="ECO:0000256" key="9">
    <source>
        <dbReference type="SAM" id="MobiDB-lite"/>
    </source>
</evidence>
<dbReference type="SMART" id="SM01189">
    <property type="entry name" value="ELM2"/>
    <property type="match status" value="1"/>
</dbReference>
<evidence type="ECO:0000256" key="4">
    <source>
        <dbReference type="ARBA" id="ARBA00022833"/>
    </source>
</evidence>
<keyword evidence="8" id="KW-0539">Nucleus</keyword>
<dbReference type="InterPro" id="IPR017884">
    <property type="entry name" value="SANT_dom"/>
</dbReference>
<dbReference type="GO" id="GO:0005667">
    <property type="term" value="C:transcription regulator complex"/>
    <property type="evidence" value="ECO:0007669"/>
    <property type="project" value="TreeGrafter"/>
</dbReference>
<comment type="subcellular location">
    <subcellularLocation>
        <location evidence="1">Nucleus</location>
    </subcellularLocation>
</comment>
<dbReference type="SMART" id="SM00717">
    <property type="entry name" value="SANT"/>
    <property type="match status" value="1"/>
</dbReference>
<dbReference type="SUPFAM" id="SSF46689">
    <property type="entry name" value="Homeodomain-like"/>
    <property type="match status" value="1"/>
</dbReference>
<dbReference type="GO" id="GO:0000118">
    <property type="term" value="C:histone deacetylase complex"/>
    <property type="evidence" value="ECO:0007669"/>
    <property type="project" value="TreeGrafter"/>
</dbReference>
<dbReference type="GeneTree" id="ENSGT00940000160303"/>
<feature type="region of interest" description="Disordered" evidence="9">
    <location>
        <begin position="85"/>
        <end position="113"/>
    </location>
</feature>
<dbReference type="Proteomes" id="UP000694388">
    <property type="component" value="Unplaced"/>
</dbReference>
<dbReference type="PROSITE" id="PS51293">
    <property type="entry name" value="SANT"/>
    <property type="match status" value="1"/>
</dbReference>
<dbReference type="InterPro" id="IPR051066">
    <property type="entry name" value="Trans_reg/Corepressor"/>
</dbReference>
<dbReference type="InterPro" id="IPR000949">
    <property type="entry name" value="ELM2_dom"/>
</dbReference>
<evidence type="ECO:0000256" key="3">
    <source>
        <dbReference type="ARBA" id="ARBA00022771"/>
    </source>
</evidence>
<keyword evidence="6" id="KW-0238">DNA-binding</keyword>
<feature type="domain" description="ELM2" evidence="10">
    <location>
        <begin position="315"/>
        <end position="402"/>
    </location>
</feature>
<evidence type="ECO:0000256" key="6">
    <source>
        <dbReference type="ARBA" id="ARBA00023125"/>
    </source>
</evidence>
<dbReference type="GO" id="GO:0003714">
    <property type="term" value="F:transcription corepressor activity"/>
    <property type="evidence" value="ECO:0007669"/>
    <property type="project" value="TreeGrafter"/>
</dbReference>
<evidence type="ECO:0000313" key="13">
    <source>
        <dbReference type="Proteomes" id="UP000694388"/>
    </source>
</evidence>
<protein>
    <submittedName>
        <fullName evidence="12">Uncharacterized protein</fullName>
    </submittedName>
</protein>
<evidence type="ECO:0000256" key="2">
    <source>
        <dbReference type="ARBA" id="ARBA00022723"/>
    </source>
</evidence>
<evidence type="ECO:0000313" key="12">
    <source>
        <dbReference type="Ensembl" id="ENSEBUP00000000154.1"/>
    </source>
</evidence>
<reference evidence="12" key="1">
    <citation type="submission" date="2025-08" db="UniProtKB">
        <authorList>
            <consortium name="Ensembl"/>
        </authorList>
    </citation>
    <scope>IDENTIFICATION</scope>
</reference>
<keyword evidence="13" id="KW-1185">Reference proteome</keyword>
<dbReference type="PANTHER" id="PTHR16089:SF40">
    <property type="entry name" value="SUPPRESSOR OF ACTIVATED EGL-4 PROTEIN 1"/>
    <property type="match status" value="1"/>
</dbReference>
<evidence type="ECO:0000259" key="11">
    <source>
        <dbReference type="PROSITE" id="PS51293"/>
    </source>
</evidence>
<name>A0A8C4N329_EPTBU</name>
<feature type="compositionally biased region" description="Low complexity" evidence="9">
    <location>
        <begin position="85"/>
        <end position="101"/>
    </location>
</feature>